<dbReference type="PROSITE" id="PS51767">
    <property type="entry name" value="PEPTIDASE_A1"/>
    <property type="match status" value="1"/>
</dbReference>
<dbReference type="PROSITE" id="PS00141">
    <property type="entry name" value="ASP_PROTEASE"/>
    <property type="match status" value="2"/>
</dbReference>
<feature type="signal peptide" evidence="8">
    <location>
        <begin position="1"/>
        <end position="24"/>
    </location>
</feature>
<dbReference type="PRINTS" id="PR00792">
    <property type="entry name" value="PEPSIN"/>
</dbReference>
<evidence type="ECO:0000256" key="6">
    <source>
        <dbReference type="ARBA" id="ARBA00023145"/>
    </source>
</evidence>
<organism evidence="10 11">
    <name type="scientific">Durusdinium trenchii</name>
    <dbReference type="NCBI Taxonomy" id="1381693"/>
    <lineage>
        <taxon>Eukaryota</taxon>
        <taxon>Sar</taxon>
        <taxon>Alveolata</taxon>
        <taxon>Dinophyceae</taxon>
        <taxon>Suessiales</taxon>
        <taxon>Symbiodiniaceae</taxon>
        <taxon>Durusdinium</taxon>
    </lineage>
</organism>
<keyword evidence="11" id="KW-1185">Reference proteome</keyword>
<comment type="similarity">
    <text evidence="1 7">Belongs to the peptidase A1 family.</text>
</comment>
<evidence type="ECO:0000256" key="2">
    <source>
        <dbReference type="ARBA" id="ARBA00022670"/>
    </source>
</evidence>
<keyword evidence="2 7" id="KW-0645">Protease</keyword>
<keyword evidence="6" id="KW-0865">Zymogen</keyword>
<evidence type="ECO:0000259" key="9">
    <source>
        <dbReference type="PROSITE" id="PS51767"/>
    </source>
</evidence>
<feature type="domain" description="Peptidase A1" evidence="9">
    <location>
        <begin position="94"/>
        <end position="509"/>
    </location>
</feature>
<gene>
    <name evidence="10" type="ORF">SCF082_LOCUS39611</name>
</gene>
<reference evidence="10 11" key="1">
    <citation type="submission" date="2024-02" db="EMBL/GenBank/DDBJ databases">
        <authorList>
            <person name="Chen Y."/>
            <person name="Shah S."/>
            <person name="Dougan E. K."/>
            <person name="Thang M."/>
            <person name="Chan C."/>
        </authorList>
    </citation>
    <scope>NUCLEOTIDE SEQUENCE [LARGE SCALE GENOMIC DNA]</scope>
</reference>
<feature type="chain" id="PRO_5047282096" description="Peptidase A1 domain-containing protein" evidence="8">
    <location>
        <begin position="25"/>
        <end position="514"/>
    </location>
</feature>
<evidence type="ECO:0000256" key="4">
    <source>
        <dbReference type="ARBA" id="ARBA00022750"/>
    </source>
</evidence>
<keyword evidence="4 7" id="KW-0064">Aspartyl protease</keyword>
<dbReference type="Pfam" id="PF00026">
    <property type="entry name" value="Asp"/>
    <property type="match status" value="2"/>
</dbReference>
<evidence type="ECO:0000256" key="1">
    <source>
        <dbReference type="ARBA" id="ARBA00007447"/>
    </source>
</evidence>
<dbReference type="InterPro" id="IPR033121">
    <property type="entry name" value="PEPTIDASE_A1"/>
</dbReference>
<evidence type="ECO:0000313" key="11">
    <source>
        <dbReference type="Proteomes" id="UP001642464"/>
    </source>
</evidence>
<dbReference type="Proteomes" id="UP001642464">
    <property type="component" value="Unassembled WGS sequence"/>
</dbReference>
<dbReference type="SUPFAM" id="SSF50630">
    <property type="entry name" value="Acid proteases"/>
    <property type="match status" value="1"/>
</dbReference>
<dbReference type="Gene3D" id="2.40.70.10">
    <property type="entry name" value="Acid Proteases"/>
    <property type="match status" value="2"/>
</dbReference>
<dbReference type="InterPro" id="IPR021109">
    <property type="entry name" value="Peptidase_aspartic_dom_sf"/>
</dbReference>
<name>A0ABP0Q5B0_9DINO</name>
<dbReference type="InterPro" id="IPR001969">
    <property type="entry name" value="Aspartic_peptidase_AS"/>
</dbReference>
<dbReference type="PANTHER" id="PTHR47965:SF12">
    <property type="entry name" value="ASPARTIC PROTEINASE 3-RELATED"/>
    <property type="match status" value="1"/>
</dbReference>
<keyword evidence="5 7" id="KW-0378">Hydrolase</keyword>
<dbReference type="PANTHER" id="PTHR47965">
    <property type="entry name" value="ASPARTYL PROTEASE-RELATED"/>
    <property type="match status" value="1"/>
</dbReference>
<dbReference type="EMBL" id="CAXAMM010039062">
    <property type="protein sequence ID" value="CAK9083444.1"/>
    <property type="molecule type" value="Genomic_DNA"/>
</dbReference>
<sequence>MSIAGFLLHVAHFFWLCFEPLAIAADDVPHLASSCDETDDPLADSALVALQTLARKTQITKDTWTKLNLTKLRRLQSRREPASSGLIGAAWSDFAVEVVVGEQIFPVIVDTGSSTFAVPARPVAGCQSFYTGVCEGRALEARYGSANWTGRVCFGPEVEVAGLGAGRISFAGIFAQNNFLTECTSIPGGFVSRGIIGMAYPELLPQGLTTTLWDSLVAKNGIQNVFAMQCCPWNGLNRGTGSLTLGGWDEQLYNAEDFVHTKITMEKWFCIGIQEVFVDGFASEELGAGPEECSQNPVGSCILADCQDPSSTCDMPSLACRCKAGKCNYFGQCVDSHQPSLFQINPANHSLGHNHSGGKQDWSFNDIINWFKRIFGGSTERCKGIVDSGTSSLVLPKDVFDNVLNALNKVASAWQIRGSCLSQSEVDLFPDLIIRLDSANSDQPFFDLRIPPSTYFQLDPGATCRTLYIRSSGTLNGGLGNIPDYILGQPLLEAYYTVFDKEKRRISFAPLKGC</sequence>
<evidence type="ECO:0000313" key="10">
    <source>
        <dbReference type="EMBL" id="CAK9083444.1"/>
    </source>
</evidence>
<evidence type="ECO:0000256" key="8">
    <source>
        <dbReference type="SAM" id="SignalP"/>
    </source>
</evidence>
<evidence type="ECO:0000256" key="5">
    <source>
        <dbReference type="ARBA" id="ARBA00022801"/>
    </source>
</evidence>
<dbReference type="InterPro" id="IPR001461">
    <property type="entry name" value="Aspartic_peptidase_A1"/>
</dbReference>
<evidence type="ECO:0000256" key="3">
    <source>
        <dbReference type="ARBA" id="ARBA00022729"/>
    </source>
</evidence>
<protein>
    <recommendedName>
        <fullName evidence="9">Peptidase A1 domain-containing protein</fullName>
    </recommendedName>
</protein>
<keyword evidence="3 8" id="KW-0732">Signal</keyword>
<comment type="caution">
    <text evidence="10">The sequence shown here is derived from an EMBL/GenBank/DDBJ whole genome shotgun (WGS) entry which is preliminary data.</text>
</comment>
<accession>A0ABP0Q5B0</accession>
<evidence type="ECO:0000256" key="7">
    <source>
        <dbReference type="RuleBase" id="RU000454"/>
    </source>
</evidence>
<proteinExistence type="inferred from homology"/>